<dbReference type="EMBL" id="KQ964705">
    <property type="protein sequence ID" value="KXN66608.1"/>
    <property type="molecule type" value="Genomic_DNA"/>
</dbReference>
<dbReference type="SUPFAM" id="SSF52047">
    <property type="entry name" value="RNI-like"/>
    <property type="match status" value="1"/>
</dbReference>
<dbReference type="Proteomes" id="UP000070444">
    <property type="component" value="Unassembled WGS sequence"/>
</dbReference>
<dbReference type="AlphaFoldDB" id="A0A137NV90"/>
<dbReference type="Gene3D" id="3.80.10.10">
    <property type="entry name" value="Ribonuclease Inhibitor"/>
    <property type="match status" value="1"/>
</dbReference>
<reference evidence="1 2" key="1">
    <citation type="journal article" date="2015" name="Genome Biol. Evol.">
        <title>Phylogenomic analyses indicate that early fungi evolved digesting cell walls of algal ancestors of land plants.</title>
        <authorList>
            <person name="Chang Y."/>
            <person name="Wang S."/>
            <person name="Sekimoto S."/>
            <person name="Aerts A.L."/>
            <person name="Choi C."/>
            <person name="Clum A."/>
            <person name="LaButti K.M."/>
            <person name="Lindquist E.A."/>
            <person name="Yee Ngan C."/>
            <person name="Ohm R.A."/>
            <person name="Salamov A.A."/>
            <person name="Grigoriev I.V."/>
            <person name="Spatafora J.W."/>
            <person name="Berbee M.L."/>
        </authorList>
    </citation>
    <scope>NUCLEOTIDE SEQUENCE [LARGE SCALE GENOMIC DNA]</scope>
    <source>
        <strain evidence="1 2">NRRL 28638</strain>
    </source>
</reference>
<keyword evidence="2" id="KW-1185">Reference proteome</keyword>
<evidence type="ECO:0000313" key="1">
    <source>
        <dbReference type="EMBL" id="KXN66608.1"/>
    </source>
</evidence>
<name>A0A137NV90_CONC2</name>
<evidence type="ECO:0000313" key="2">
    <source>
        <dbReference type="Proteomes" id="UP000070444"/>
    </source>
</evidence>
<evidence type="ECO:0008006" key="3">
    <source>
        <dbReference type="Google" id="ProtNLM"/>
    </source>
</evidence>
<proteinExistence type="predicted"/>
<dbReference type="InterPro" id="IPR032675">
    <property type="entry name" value="LRR_dom_sf"/>
</dbReference>
<gene>
    <name evidence="1" type="ORF">CONCODRAFT_168230</name>
</gene>
<organism evidence="1 2">
    <name type="scientific">Conidiobolus coronatus (strain ATCC 28846 / CBS 209.66 / NRRL 28638)</name>
    <name type="common">Delacroixia coronata</name>
    <dbReference type="NCBI Taxonomy" id="796925"/>
    <lineage>
        <taxon>Eukaryota</taxon>
        <taxon>Fungi</taxon>
        <taxon>Fungi incertae sedis</taxon>
        <taxon>Zoopagomycota</taxon>
        <taxon>Entomophthoromycotina</taxon>
        <taxon>Entomophthoromycetes</taxon>
        <taxon>Entomophthorales</taxon>
        <taxon>Ancylistaceae</taxon>
        <taxon>Conidiobolus</taxon>
    </lineage>
</organism>
<sequence length="422" mass="49421">MDQKKLQLLLSLKEIIHYFNHCDIIQISYTCKRVNEHLKPLVRKKLIGFDSDDINKSFKEFQLFNSKFVEYLKRDCMHITYLHAGSILTTTGCWGNLNLLANLQILILEKMEDVDAQIFNTIINGPRLLKTLRLKYINIYVEDVISEVSGYIRLPSNLVELSIFDVDVMLSGLESVEEEYDHEIYYTLPISKDRAFAPETDLSNLRVFCFCSDRVSVIFLDYILSKALNLRSLSVKDSFITGENLEYIDKYNRLKQVSLDFCNNHHAREQDIDRIPKCITELSLNYRYTNNTWPAVPLISYGFKSLKKLSIQYNPSPDSMVTIITGLASLGYLEISGKPYKKDLNNLNFQNTTIKELVLTNIQYSRLNIKIFNRWTGLKNITMKPRTSMKKYHIYFRLCEMLDNWKLCIFPRSVKFFNMNKQ</sequence>
<accession>A0A137NV90</accession>
<protein>
    <recommendedName>
        <fullName evidence="3">F-box domain-containing protein</fullName>
    </recommendedName>
</protein>